<dbReference type="KEGG" id="azc:AZC_0081"/>
<dbReference type="SUPFAM" id="SSF52980">
    <property type="entry name" value="Restriction endonuclease-like"/>
    <property type="match status" value="1"/>
</dbReference>
<reference evidence="3 4" key="4">
    <citation type="journal article" date="2009" name="Appl. Environ. Microbiol.">
        <title>Comparative genome-wide transcriptional profiling of Azorhizobium caulinodans ORS571 grown under free-living and symbiotic conditions.</title>
        <authorList>
            <person name="Tsukada S."/>
            <person name="Aono T."/>
            <person name="Akiba N."/>
            <person name="Lee KB."/>
            <person name="Liu CT."/>
            <person name="Toyazaki H."/>
            <person name="Oyaizu H."/>
        </authorList>
    </citation>
    <scope>NUCLEOTIDE SEQUENCE [LARGE SCALE GENOMIC DNA]</scope>
    <source>
        <strain evidence="4">ATCC 43989 / DSM 5975 / JCM 20966 / LMG 6465 / NBRC 14845 / NCIMB 13405 / ORS 571</strain>
    </source>
</reference>
<accession>A8IGF2</accession>
<dbReference type="Gene3D" id="3.40.960.10">
    <property type="entry name" value="VSR Endonuclease"/>
    <property type="match status" value="1"/>
</dbReference>
<dbReference type="AlphaFoldDB" id="A8IGF2"/>
<dbReference type="EMBL" id="AP009384">
    <property type="protein sequence ID" value="BAF86079.1"/>
    <property type="molecule type" value="Genomic_DNA"/>
</dbReference>
<reference evidence="3 4" key="5">
    <citation type="journal article" date="2010" name="Appl. Environ. Microbiol.">
        <title>phrR-like gene praR of Azorhizobium caulinodans ORS571 is essential for symbiosis with Sesbania rostrata and is involved in expression of reb genes.</title>
        <authorList>
            <person name="Akiba N."/>
            <person name="Aono T."/>
            <person name="Toyazaki H."/>
            <person name="Sato S."/>
            <person name="Oyaizu H."/>
        </authorList>
    </citation>
    <scope>NUCLEOTIDE SEQUENCE [LARGE SCALE GENOMIC DNA]</scope>
    <source>
        <strain evidence="4">ATCC 43989 / DSM 5975 / JCM 20966 / LMG 6465 / NBRC 14845 / NCIMB 13405 / ORS 571</strain>
    </source>
</reference>
<name>A8IGF2_AZOC5</name>
<evidence type="ECO:0000313" key="3">
    <source>
        <dbReference type="EMBL" id="BAF86079.1"/>
    </source>
</evidence>
<dbReference type="STRING" id="438753.AZC_0081"/>
<keyword evidence="4" id="KW-1185">Reference proteome</keyword>
<reference evidence="3 4" key="3">
    <citation type="journal article" date="2008" name="BMC Genomics">
        <title>The genome of the versatile nitrogen fixer Azorhizobium caulinodans ORS571.</title>
        <authorList>
            <person name="Lee KB."/>
            <person name="Backer P.D."/>
            <person name="Aono T."/>
            <person name="Liu CT."/>
            <person name="Suzuki S."/>
            <person name="Suzuki T."/>
            <person name="Kaneko T."/>
            <person name="Yamada M."/>
            <person name="Tabata S."/>
            <person name="Kupfer D.M."/>
            <person name="Najar F.Z."/>
            <person name="Wiley G.B."/>
            <person name="Roe B."/>
            <person name="Binnewies T.T."/>
            <person name="Ussery D.W."/>
            <person name="D'Haeze W."/>
            <person name="Herder J.D."/>
            <person name="Gevers D."/>
            <person name="Vereecke D."/>
            <person name="Holsters M."/>
            <person name="Oyaizu H."/>
        </authorList>
    </citation>
    <scope>NUCLEOTIDE SEQUENCE [LARGE SCALE GENOMIC DNA]</scope>
    <source>
        <strain evidence="4">ATCC 43989 / DSM 5975 / JCM 20966 / LMG 6465 / NBRC 14845 / NCIMB 13405 / ORS 571</strain>
    </source>
</reference>
<feature type="domain" description="DUF559" evidence="2">
    <location>
        <begin position="102"/>
        <end position="203"/>
    </location>
</feature>
<dbReference type="InterPro" id="IPR007569">
    <property type="entry name" value="DUF559"/>
</dbReference>
<evidence type="ECO:0000256" key="1">
    <source>
        <dbReference type="SAM" id="MobiDB-lite"/>
    </source>
</evidence>
<dbReference type="CDD" id="cd01038">
    <property type="entry name" value="Endonuclease_DUF559"/>
    <property type="match status" value="1"/>
</dbReference>
<protein>
    <recommendedName>
        <fullName evidence="2">DUF559 domain-containing protein</fullName>
    </recommendedName>
</protein>
<dbReference type="PANTHER" id="PTHR38590">
    <property type="entry name" value="BLL0828 PROTEIN"/>
    <property type="match status" value="1"/>
</dbReference>
<sequence length="291" mass="31031">MMDAARDMAGARTAIGRLRPAVLPPSLPSPARGEGSVAHAKPSCFEPPRSSPRNAPPPPLRGRAGEGGNAAPTGSTLSATAPEPPMPNEERPTAHRPISPRLKGNAKALRREMTDAELTLWQHLRAHRLEGAPFRRQAPMGRYVADFVCHPARLIVELDGGQHGGPEDQARDNWFAAQGYAVVRYWNNDVLGNLGGVLEDLSARVIERVKVESVLPPSPTLPRKGGGGDDLPLPTPKRLRAPLPPAHREPSPLEGEGREGGKTAGPENARSETSPTPIRTRTPASTGGHAR</sequence>
<evidence type="ECO:0000313" key="4">
    <source>
        <dbReference type="Proteomes" id="UP000000270"/>
    </source>
</evidence>
<dbReference type="Pfam" id="PF04480">
    <property type="entry name" value="DUF559"/>
    <property type="match status" value="1"/>
</dbReference>
<proteinExistence type="predicted"/>
<dbReference type="PANTHER" id="PTHR38590:SF1">
    <property type="entry name" value="BLL0828 PROTEIN"/>
    <property type="match status" value="1"/>
</dbReference>
<organism evidence="3 4">
    <name type="scientific">Azorhizobium caulinodans (strain ATCC 43989 / DSM 5975 / JCM 20966 / LMG 6465 / NBRC 14845 / NCIMB 13405 / ORS 571)</name>
    <dbReference type="NCBI Taxonomy" id="438753"/>
    <lineage>
        <taxon>Bacteria</taxon>
        <taxon>Pseudomonadati</taxon>
        <taxon>Pseudomonadota</taxon>
        <taxon>Alphaproteobacteria</taxon>
        <taxon>Hyphomicrobiales</taxon>
        <taxon>Xanthobacteraceae</taxon>
        <taxon>Azorhizobium</taxon>
    </lineage>
</organism>
<dbReference type="InterPro" id="IPR011335">
    <property type="entry name" value="Restrct_endonuc-II-like"/>
</dbReference>
<dbReference type="eggNOG" id="COG2852">
    <property type="taxonomic scope" value="Bacteria"/>
</dbReference>
<dbReference type="InterPro" id="IPR047216">
    <property type="entry name" value="Endonuclease_DUF559_bact"/>
</dbReference>
<reference evidence="4" key="2">
    <citation type="submission" date="2007-04" db="EMBL/GenBank/DDBJ databases">
        <title>Complete genome sequence of the nitrogen-fixing bacterium Azorhizobium caulinodans ORS571.</title>
        <authorList>
            <person name="Lee K.B."/>
            <person name="Backer P.D."/>
            <person name="Aono T."/>
            <person name="Liu C.T."/>
            <person name="Suzuki S."/>
            <person name="Suzuki T."/>
            <person name="Kaneko T."/>
            <person name="Yamada M."/>
            <person name="Tabata S."/>
            <person name="Kupfer D.M."/>
            <person name="Najar F.Z."/>
            <person name="Wiley G.B."/>
            <person name="Roe B."/>
            <person name="Binnewies T."/>
            <person name="Ussery D."/>
            <person name="Vereecke D."/>
            <person name="Gevers D."/>
            <person name="Holsters M."/>
            <person name="Oyaizu H."/>
        </authorList>
    </citation>
    <scope>NUCLEOTIDE SEQUENCE [LARGE SCALE GENOMIC DNA]</scope>
    <source>
        <strain evidence="4">ATCC 43989 / DSM 5975 / JCM 20966 / LMG 6465 / NBRC 14845 / NCIMB 13405 / ORS 571</strain>
    </source>
</reference>
<feature type="region of interest" description="Disordered" evidence="1">
    <location>
        <begin position="215"/>
        <end position="291"/>
    </location>
</feature>
<feature type="compositionally biased region" description="Low complexity" evidence="1">
    <location>
        <begin position="7"/>
        <end position="21"/>
    </location>
</feature>
<feature type="region of interest" description="Disordered" evidence="1">
    <location>
        <begin position="1"/>
        <end position="101"/>
    </location>
</feature>
<dbReference type="HOGENOM" id="CLU_955292_0_0_5"/>
<evidence type="ECO:0000259" key="2">
    <source>
        <dbReference type="Pfam" id="PF04480"/>
    </source>
</evidence>
<reference evidence="3 4" key="1">
    <citation type="journal article" date="2007" name="Appl. Environ. Microbiol.">
        <title>Rhizobial factors required for stem nodule maturation and maintenance in Sesbania rostrata-Azorhizobium caulinodans ORS571 symbiosis.</title>
        <authorList>
            <person name="Suzuki S."/>
            <person name="Aono T."/>
            <person name="Lee KB."/>
            <person name="Suzuki T."/>
            <person name="Liu CT."/>
            <person name="Miwa H."/>
            <person name="Wakao S."/>
            <person name="Iki T."/>
            <person name="Oyaizu H."/>
        </authorList>
    </citation>
    <scope>NUCLEOTIDE SEQUENCE [LARGE SCALE GENOMIC DNA]</scope>
    <source>
        <strain evidence="4">ATCC 43989 / DSM 5975 / JCM 20966 / LMG 6465 / NBRC 14845 / NCIMB 13405 / ORS 571</strain>
    </source>
</reference>
<feature type="compositionally biased region" description="Polar residues" evidence="1">
    <location>
        <begin position="271"/>
        <end position="285"/>
    </location>
</feature>
<reference evidence="3 4" key="6">
    <citation type="journal article" date="2011" name="Appl. Environ. Microbiol.">
        <title>Involvement of the azorhizobial chromosome partition gene (parA) in the onset of bacteroid differentiation during Sesbania rostrata stem nodule development.</title>
        <authorList>
            <person name="Liu CT."/>
            <person name="Lee KB."/>
            <person name="Wang YS."/>
            <person name="Peng MH."/>
            <person name="Lee KT."/>
            <person name="Suzuki S."/>
            <person name="Suzuki T."/>
            <person name="Oyaizu H."/>
        </authorList>
    </citation>
    <scope>NUCLEOTIDE SEQUENCE [LARGE SCALE GENOMIC DNA]</scope>
    <source>
        <strain evidence="4">ATCC 43989 / DSM 5975 / JCM 20966 / LMG 6465 / NBRC 14845 / NCIMB 13405 / ORS 571</strain>
    </source>
</reference>
<gene>
    <name evidence="3" type="ordered locus">AZC_0081</name>
</gene>
<dbReference type="Proteomes" id="UP000000270">
    <property type="component" value="Chromosome"/>
</dbReference>
<feature type="compositionally biased region" description="Basic and acidic residues" evidence="1">
    <location>
        <begin position="246"/>
        <end position="261"/>
    </location>
</feature>